<sequence>MQGKARKVVQAILYEAIAVACVAPVLELAFGAGMAQSTVLSILMSGIAMSWNMAYNWAFERWEARQHQRSRTLLRRLLHALGFEGGLVLILLPLVAYWLDIGLWAALVTNLALFVFFFVYAFVFQWGFDKVFDVPVSAQEVAKGC</sequence>
<dbReference type="NCBIfam" id="NF033664">
    <property type="entry name" value="PACE_transport"/>
    <property type="match status" value="1"/>
</dbReference>
<dbReference type="InterPro" id="IPR007896">
    <property type="entry name" value="BTP_bacteria"/>
</dbReference>
<dbReference type="InterPro" id="IPR058208">
    <property type="entry name" value="PACE"/>
</dbReference>
<dbReference type="EMBL" id="FOEQ01000005">
    <property type="protein sequence ID" value="SER10848.1"/>
    <property type="molecule type" value="Genomic_DNA"/>
</dbReference>
<dbReference type="GeneID" id="93678465"/>
<feature type="transmembrane region" description="Helical" evidence="1">
    <location>
        <begin position="12"/>
        <end position="32"/>
    </location>
</feature>
<feature type="transmembrane region" description="Helical" evidence="1">
    <location>
        <begin position="77"/>
        <end position="98"/>
    </location>
</feature>
<protein>
    <submittedName>
        <fullName evidence="3">PACE efflux transporter</fullName>
    </submittedName>
    <submittedName>
        <fullName evidence="4">Uncharacterized membrane protein</fullName>
    </submittedName>
</protein>
<organism evidence="4 5">
    <name type="scientific">Pseudomonas soli</name>
    <dbReference type="NCBI Taxonomy" id="1306993"/>
    <lineage>
        <taxon>Bacteria</taxon>
        <taxon>Pseudomonadati</taxon>
        <taxon>Pseudomonadota</taxon>
        <taxon>Gammaproteobacteria</taxon>
        <taxon>Pseudomonadales</taxon>
        <taxon>Pseudomonadaceae</taxon>
        <taxon>Pseudomonas</taxon>
    </lineage>
</organism>
<reference evidence="4 5" key="1">
    <citation type="submission" date="2016-10" db="EMBL/GenBank/DDBJ databases">
        <authorList>
            <person name="de Groot N.N."/>
        </authorList>
    </citation>
    <scope>NUCLEOTIDE SEQUENCE [LARGE SCALE GENOMIC DNA]</scope>
    <source>
        <strain evidence="4 5">LMG 27941</strain>
    </source>
</reference>
<evidence type="ECO:0000313" key="5">
    <source>
        <dbReference type="Proteomes" id="UP000199221"/>
    </source>
</evidence>
<dbReference type="Proteomes" id="UP000199221">
    <property type="component" value="Unassembled WGS sequence"/>
</dbReference>
<keyword evidence="1" id="KW-0472">Membrane</keyword>
<evidence type="ECO:0000259" key="2">
    <source>
        <dbReference type="Pfam" id="PF05232"/>
    </source>
</evidence>
<evidence type="ECO:0000256" key="1">
    <source>
        <dbReference type="SAM" id="Phobius"/>
    </source>
</evidence>
<keyword evidence="1" id="KW-1133">Transmembrane helix</keyword>
<feature type="domain" description="Chlorhexidine efflux transporter" evidence="2">
    <location>
        <begin position="71"/>
        <end position="133"/>
    </location>
</feature>
<accession>A0A1H9LHJ8</accession>
<dbReference type="Proteomes" id="UP001329505">
    <property type="component" value="Unassembled WGS sequence"/>
</dbReference>
<keyword evidence="6" id="KW-1185">Reference proteome</keyword>
<evidence type="ECO:0000313" key="4">
    <source>
        <dbReference type="EMBL" id="SER10848.1"/>
    </source>
</evidence>
<name>A0A1H9LHJ8_9PSED</name>
<evidence type="ECO:0000313" key="3">
    <source>
        <dbReference type="EMBL" id="MEE1879632.1"/>
    </source>
</evidence>
<feature type="transmembrane region" description="Helical" evidence="1">
    <location>
        <begin position="38"/>
        <end position="57"/>
    </location>
</feature>
<dbReference type="Pfam" id="PF05232">
    <property type="entry name" value="BTP"/>
    <property type="match status" value="2"/>
</dbReference>
<keyword evidence="1" id="KW-0812">Transmembrane</keyword>
<dbReference type="RefSeq" id="WP_046855196.1">
    <property type="nucleotide sequence ID" value="NZ_CP128543.1"/>
</dbReference>
<evidence type="ECO:0000313" key="6">
    <source>
        <dbReference type="Proteomes" id="UP001329505"/>
    </source>
</evidence>
<reference evidence="3 6" key="2">
    <citation type="submission" date="2024-01" db="EMBL/GenBank/DDBJ databases">
        <title>Unpublished Manusciprt.</title>
        <authorList>
            <person name="Duman M."/>
            <person name="Valdes E.G."/>
            <person name="Ajmi N."/>
            <person name="Altun S."/>
            <person name="Saticioglu I.B."/>
        </authorList>
    </citation>
    <scope>NUCLEOTIDE SEQUENCE [LARGE SCALE GENOMIC DNA]</scope>
    <source>
        <strain evidence="3 6">139P</strain>
    </source>
</reference>
<feature type="transmembrane region" description="Helical" evidence="1">
    <location>
        <begin position="104"/>
        <end position="123"/>
    </location>
</feature>
<feature type="domain" description="Chlorhexidine efflux transporter" evidence="2">
    <location>
        <begin position="5"/>
        <end position="65"/>
    </location>
</feature>
<proteinExistence type="predicted"/>
<dbReference type="EMBL" id="JAZDQQ010000004">
    <property type="protein sequence ID" value="MEE1879632.1"/>
    <property type="molecule type" value="Genomic_DNA"/>
</dbReference>
<dbReference type="AlphaFoldDB" id="A0A1H9LHJ8"/>
<gene>
    <name evidence="4" type="ORF">SAMN05216230_105324</name>
    <name evidence="3" type="ORF">V0R55_05630</name>
</gene>